<proteinExistence type="predicted"/>
<protein>
    <submittedName>
        <fullName evidence="1">Uncharacterized protein</fullName>
    </submittedName>
</protein>
<keyword evidence="2" id="KW-1185">Reference proteome</keyword>
<sequence>MSRQTRRSRYSMSQQPWAVGTLGQQEHGIIPEEYESKIGAISRNIRTAPTALGDVPVVRRRSSLLTEDDLSTVVSDPMSMHVLVGLFAPVKFKDLKAATRLTSLSPDFLARKNFSFVLATNGFDSRTRRHMRLACGGQ</sequence>
<dbReference type="AlphaFoldDB" id="A9VBE6"/>
<evidence type="ECO:0000313" key="1">
    <source>
        <dbReference type="EMBL" id="EDQ85223.1"/>
    </source>
</evidence>
<dbReference type="KEGG" id="mbr:MONBRDRAFT_12163"/>
<accession>A9VBE6</accession>
<gene>
    <name evidence="1" type="ORF">MONBRDRAFT_12163</name>
</gene>
<organism evidence="1 2">
    <name type="scientific">Monosiga brevicollis</name>
    <name type="common">Choanoflagellate</name>
    <dbReference type="NCBI Taxonomy" id="81824"/>
    <lineage>
        <taxon>Eukaryota</taxon>
        <taxon>Choanoflagellata</taxon>
        <taxon>Craspedida</taxon>
        <taxon>Salpingoecidae</taxon>
        <taxon>Monosiga</taxon>
    </lineage>
</organism>
<reference evidence="1 2" key="1">
    <citation type="journal article" date="2008" name="Nature">
        <title>The genome of the choanoflagellate Monosiga brevicollis and the origin of metazoans.</title>
        <authorList>
            <consortium name="JGI Sequencing"/>
            <person name="King N."/>
            <person name="Westbrook M.J."/>
            <person name="Young S.L."/>
            <person name="Kuo A."/>
            <person name="Abedin M."/>
            <person name="Chapman J."/>
            <person name="Fairclough S."/>
            <person name="Hellsten U."/>
            <person name="Isogai Y."/>
            <person name="Letunic I."/>
            <person name="Marr M."/>
            <person name="Pincus D."/>
            <person name="Putnam N."/>
            <person name="Rokas A."/>
            <person name="Wright K.J."/>
            <person name="Zuzow R."/>
            <person name="Dirks W."/>
            <person name="Good M."/>
            <person name="Goodstein D."/>
            <person name="Lemons D."/>
            <person name="Li W."/>
            <person name="Lyons J.B."/>
            <person name="Morris A."/>
            <person name="Nichols S."/>
            <person name="Richter D.J."/>
            <person name="Salamov A."/>
            <person name="Bork P."/>
            <person name="Lim W.A."/>
            <person name="Manning G."/>
            <person name="Miller W.T."/>
            <person name="McGinnis W."/>
            <person name="Shapiro H."/>
            <person name="Tjian R."/>
            <person name="Grigoriev I.V."/>
            <person name="Rokhsar D."/>
        </authorList>
    </citation>
    <scope>NUCLEOTIDE SEQUENCE [LARGE SCALE GENOMIC DNA]</scope>
    <source>
        <strain evidence="2">MX1 / ATCC 50154</strain>
    </source>
</reference>
<dbReference type="InParanoid" id="A9VBE6"/>
<evidence type="ECO:0000313" key="2">
    <source>
        <dbReference type="Proteomes" id="UP000001357"/>
    </source>
</evidence>
<dbReference type="Proteomes" id="UP000001357">
    <property type="component" value="Unassembled WGS sequence"/>
</dbReference>
<name>A9VBE6_MONBE</name>
<dbReference type="EMBL" id="CH991576">
    <property type="protein sequence ID" value="EDQ85223.1"/>
    <property type="molecule type" value="Genomic_DNA"/>
</dbReference>
<dbReference type="GeneID" id="5895257"/>
<dbReference type="RefSeq" id="XP_001750048.1">
    <property type="nucleotide sequence ID" value="XM_001749996.1"/>
</dbReference>